<dbReference type="FunCoup" id="G0EDU9">
    <property type="interactions" value="47"/>
</dbReference>
<dbReference type="Proteomes" id="UP000001037">
    <property type="component" value="Chromosome"/>
</dbReference>
<dbReference type="GO" id="GO:0008964">
    <property type="term" value="F:phosphoenolpyruvate carboxylase activity"/>
    <property type="evidence" value="ECO:0007669"/>
    <property type="project" value="UniProtKB-UniRule"/>
</dbReference>
<dbReference type="GO" id="GO:0006099">
    <property type="term" value="P:tricarboxylic acid cycle"/>
    <property type="evidence" value="ECO:0007669"/>
    <property type="project" value="InterPro"/>
</dbReference>
<dbReference type="PIRSF" id="PIRSF006677">
    <property type="entry name" value="UCP006677"/>
    <property type="match status" value="1"/>
</dbReference>
<dbReference type="InterPro" id="IPR015813">
    <property type="entry name" value="Pyrv/PenolPyrv_kinase-like_dom"/>
</dbReference>
<protein>
    <recommendedName>
        <fullName evidence="4">Phosphoenolpyruvate carboxylase</fullName>
        <ecNumber evidence="4">4.1.1.31</ecNumber>
    </recommendedName>
</protein>
<keyword evidence="5" id="KW-0670">Pyruvate</keyword>
<gene>
    <name evidence="5" type="ordered locus">Pyrfu_0849</name>
</gene>
<dbReference type="EMBL" id="CP002838">
    <property type="protein sequence ID" value="AEM38718.1"/>
    <property type="molecule type" value="Genomic_DNA"/>
</dbReference>
<dbReference type="EC" id="4.1.1.31" evidence="4"/>
<dbReference type="KEGG" id="pfm:Pyrfu_0849"/>
<evidence type="ECO:0000256" key="3">
    <source>
        <dbReference type="ARBA" id="ARBA00023300"/>
    </source>
</evidence>
<keyword evidence="1" id="KW-0460">Magnesium</keyword>
<sequence length="518" mass="58252">MYTVAAEEPLLKLIGIPLAMATQHPDSANKGFNSQEEVGEALLDLLPLSEGGFGCDEKMIDYEGKLTPYQQMKWVVEELIKAGLEPGEDFIITPRVPAEKLEEAERQFFVLMGVMTANKYSIDKTGNQAIRYIVHPMSESPQELLVLQRRVVKLQRLAEEELGLHGAEPPKIIPLIEEVIRHLHADKLLEGFHANVAKQLGMLYDSYRVFLGKSDAALGYGHLASSISLVVALSKIYRWGQQEGVRVYPIIGVGKPPFRGHLAPHAVDKFVMQYRGYYTVTIQTALRYDTPREDYIHTLRILRENAAADAKVLSKEEERVLAEAARIATREYLRFLIQVADIVYTVSRHVPKRRERVPTEQYGRDISPSLAFASDPSLLVNAKSTLPLPRAIRFTASMYTLGIPPALVGLGRGLEAIRKRLGEEVYELVLKLLPSLPTDVEFELRWWFPDIARSYMPSEIVKLVEEDVRIVRDVFGVEPEPAPPEYKKLMLEARGNIAAGRSAAKQIEDMGKIRGFLG</sequence>
<keyword evidence="6" id="KW-1185">Reference proteome</keyword>
<dbReference type="AlphaFoldDB" id="G0EDU9"/>
<dbReference type="HOGENOM" id="CLU_517433_0_0_2"/>
<organism evidence="5 6">
    <name type="scientific">Pyrolobus fumarii (strain DSM 11204 / 1A)</name>
    <dbReference type="NCBI Taxonomy" id="694429"/>
    <lineage>
        <taxon>Archaea</taxon>
        <taxon>Thermoproteota</taxon>
        <taxon>Thermoprotei</taxon>
        <taxon>Desulfurococcales</taxon>
        <taxon>Pyrodictiaceae</taxon>
        <taxon>Pyrolobus</taxon>
    </lineage>
</organism>
<accession>G0EDU9</accession>
<dbReference type="GO" id="GO:0015977">
    <property type="term" value="P:carbon fixation"/>
    <property type="evidence" value="ECO:0007669"/>
    <property type="project" value="UniProtKB-KW"/>
</dbReference>
<evidence type="ECO:0000256" key="2">
    <source>
        <dbReference type="ARBA" id="ARBA00023239"/>
    </source>
</evidence>
<name>G0EDU9_PYRF1</name>
<dbReference type="eggNOG" id="arCOG04435">
    <property type="taxonomic scope" value="Archaea"/>
</dbReference>
<reference evidence="5 6" key="1">
    <citation type="journal article" date="2011" name="Stand. Genomic Sci.">
        <title>Complete genome sequence of the hyperthermophilic chemolithoautotroph Pyrolobus fumarii type strain (1A).</title>
        <authorList>
            <person name="Anderson I."/>
            <person name="Goker M."/>
            <person name="Nolan M."/>
            <person name="Lucas S."/>
            <person name="Hammon N."/>
            <person name="Deshpande S."/>
            <person name="Cheng J.F."/>
            <person name="Tapia R."/>
            <person name="Han C."/>
            <person name="Goodwin L."/>
            <person name="Pitluck S."/>
            <person name="Huntemann M."/>
            <person name="Liolios K."/>
            <person name="Ivanova N."/>
            <person name="Pagani I."/>
            <person name="Mavromatis K."/>
            <person name="Ovchinikova G."/>
            <person name="Pati A."/>
            <person name="Chen A."/>
            <person name="Palaniappan K."/>
            <person name="Land M."/>
            <person name="Hauser L."/>
            <person name="Brambilla E.M."/>
            <person name="Huber H."/>
            <person name="Yasawong M."/>
            <person name="Rohde M."/>
            <person name="Spring S."/>
            <person name="Abt B."/>
            <person name="Sikorski J."/>
            <person name="Wirth R."/>
            <person name="Detter J.C."/>
            <person name="Woyke T."/>
            <person name="Bristow J."/>
            <person name="Eisen J.A."/>
            <person name="Markowitz V."/>
            <person name="Hugenholtz P."/>
            <person name="Kyrpides N.C."/>
            <person name="Klenk H.P."/>
            <person name="Lapidus A."/>
        </authorList>
    </citation>
    <scope>NUCLEOTIDE SEQUENCE [LARGE SCALE GENOMIC DNA]</scope>
    <source>
        <strain evidence="6">DSM 11204 / 1A</strain>
    </source>
</reference>
<evidence type="ECO:0000256" key="4">
    <source>
        <dbReference type="NCBIfam" id="TIGR02751"/>
    </source>
</evidence>
<dbReference type="SUPFAM" id="SSF51621">
    <property type="entry name" value="Phosphoenolpyruvate/pyruvate domain"/>
    <property type="match status" value="1"/>
</dbReference>
<dbReference type="InterPro" id="IPR007566">
    <property type="entry name" value="PEP_COase_arc-type"/>
</dbReference>
<dbReference type="STRING" id="694429.Pyrfu_0849"/>
<dbReference type="NCBIfam" id="TIGR02751">
    <property type="entry name" value="PEPCase_arch"/>
    <property type="match status" value="1"/>
</dbReference>
<dbReference type="Pfam" id="PF14010">
    <property type="entry name" value="PEPcase_2"/>
    <property type="match status" value="1"/>
</dbReference>
<evidence type="ECO:0000313" key="6">
    <source>
        <dbReference type="Proteomes" id="UP000001037"/>
    </source>
</evidence>
<evidence type="ECO:0000313" key="5">
    <source>
        <dbReference type="EMBL" id="AEM38718.1"/>
    </source>
</evidence>
<dbReference type="InParanoid" id="G0EDU9"/>
<keyword evidence="2 5" id="KW-0456">Lyase</keyword>
<proteinExistence type="predicted"/>
<keyword evidence="3" id="KW-0120">Carbon dioxide fixation</keyword>
<evidence type="ECO:0000256" key="1">
    <source>
        <dbReference type="ARBA" id="ARBA00022842"/>
    </source>
</evidence>